<dbReference type="OrthoDB" id="90615at2759"/>
<proteinExistence type="predicted"/>
<name>A0A2P4X092_9STRA</name>
<dbReference type="EMBL" id="NCKW01020124">
    <property type="protein sequence ID" value="POM58963.1"/>
    <property type="molecule type" value="Genomic_DNA"/>
</dbReference>
<organism evidence="1 2">
    <name type="scientific">Phytophthora palmivora</name>
    <dbReference type="NCBI Taxonomy" id="4796"/>
    <lineage>
        <taxon>Eukaryota</taxon>
        <taxon>Sar</taxon>
        <taxon>Stramenopiles</taxon>
        <taxon>Oomycota</taxon>
        <taxon>Peronosporomycetes</taxon>
        <taxon>Peronosporales</taxon>
        <taxon>Peronosporaceae</taxon>
        <taxon>Phytophthora</taxon>
    </lineage>
</organism>
<dbReference type="Proteomes" id="UP000237271">
    <property type="component" value="Unassembled WGS sequence"/>
</dbReference>
<keyword evidence="2" id="KW-1185">Reference proteome</keyword>
<dbReference type="AlphaFoldDB" id="A0A2P4X092"/>
<evidence type="ECO:0000313" key="2">
    <source>
        <dbReference type="Proteomes" id="UP000237271"/>
    </source>
</evidence>
<evidence type="ECO:0000313" key="1">
    <source>
        <dbReference type="EMBL" id="POM58963.1"/>
    </source>
</evidence>
<sequence length="140" mass="15687">MRHSKLHTKLTQNDYYYVISKSLVTTLEAVLKAEEIKRSSSSGAVYRMKAFYSLRKKYEAWLADMDWILSIKWDTLLATPELFDEETDSDELLPSTAGVEHKELATEVATILSGVNLGSIFRLTSGEGALKVDRLVGVLA</sequence>
<protein>
    <submittedName>
        <fullName evidence="1">Uncharacterized protein</fullName>
    </submittedName>
</protein>
<reference evidence="1 2" key="1">
    <citation type="journal article" date="2017" name="Genome Biol. Evol.">
        <title>Phytophthora megakarya and P. palmivora, closely related causal agents of cacao black pod rot, underwent increases in genome sizes and gene numbers by different mechanisms.</title>
        <authorList>
            <person name="Ali S.S."/>
            <person name="Shao J."/>
            <person name="Lary D.J."/>
            <person name="Kronmiller B."/>
            <person name="Shen D."/>
            <person name="Strem M.D."/>
            <person name="Amoako-Attah I."/>
            <person name="Akrofi A.Y."/>
            <person name="Begoude B.A."/>
            <person name="Ten Hoopen G.M."/>
            <person name="Coulibaly K."/>
            <person name="Kebe B.I."/>
            <person name="Melnick R.L."/>
            <person name="Guiltinan M.J."/>
            <person name="Tyler B.M."/>
            <person name="Meinhardt L.W."/>
            <person name="Bailey B.A."/>
        </authorList>
    </citation>
    <scope>NUCLEOTIDE SEQUENCE [LARGE SCALE GENOMIC DNA]</scope>
    <source>
        <strain evidence="2">sbr112.9</strain>
    </source>
</reference>
<accession>A0A2P4X092</accession>
<comment type="caution">
    <text evidence="1">The sequence shown here is derived from an EMBL/GenBank/DDBJ whole genome shotgun (WGS) entry which is preliminary data.</text>
</comment>
<gene>
    <name evidence="1" type="ORF">PHPALM_36323</name>
</gene>